<gene>
    <name evidence="1" type="ORF">T265_11360</name>
</gene>
<proteinExistence type="predicted"/>
<reference evidence="1 2" key="1">
    <citation type="submission" date="2013-11" db="EMBL/GenBank/DDBJ databases">
        <title>Opisthorchis viverrini - life in the bile duct.</title>
        <authorList>
            <person name="Young N.D."/>
            <person name="Nagarajan N."/>
            <person name="Lin S.J."/>
            <person name="Korhonen P.K."/>
            <person name="Jex A.R."/>
            <person name="Hall R.S."/>
            <person name="Safavi-Hemami H."/>
            <person name="Kaewkong W."/>
            <person name="Bertrand D."/>
            <person name="Gao S."/>
            <person name="Seet Q."/>
            <person name="Wongkham S."/>
            <person name="Teh B.T."/>
            <person name="Wongkham C."/>
            <person name="Intapan P.M."/>
            <person name="Maleewong W."/>
            <person name="Yang X."/>
            <person name="Hu M."/>
            <person name="Wang Z."/>
            <person name="Hofmann A."/>
            <person name="Sternberg P.W."/>
            <person name="Tan P."/>
            <person name="Wang J."/>
            <person name="Gasser R.B."/>
        </authorList>
    </citation>
    <scope>NUCLEOTIDE SEQUENCE [LARGE SCALE GENOMIC DNA]</scope>
</reference>
<accession>A0A074YZ90</accession>
<dbReference type="CTD" id="20325528"/>
<sequence>MFRVSLELGARKTRQEFIFKPRGPRTGRTLVVAATVSFTDDLGEGVGSSALHARAGKLVHKSSTVSGLSSGGWKRGYALKAIASMHERR</sequence>
<dbReference type="Proteomes" id="UP000054324">
    <property type="component" value="Unassembled WGS sequence"/>
</dbReference>
<protein>
    <submittedName>
        <fullName evidence="1">Uncharacterized protein</fullName>
    </submittedName>
</protein>
<evidence type="ECO:0000313" key="2">
    <source>
        <dbReference type="Proteomes" id="UP000054324"/>
    </source>
</evidence>
<dbReference type="GeneID" id="20325528"/>
<organism evidence="1 2">
    <name type="scientific">Opisthorchis viverrini</name>
    <name type="common">Southeast Asian liver fluke</name>
    <dbReference type="NCBI Taxonomy" id="6198"/>
    <lineage>
        <taxon>Eukaryota</taxon>
        <taxon>Metazoa</taxon>
        <taxon>Spiralia</taxon>
        <taxon>Lophotrochozoa</taxon>
        <taxon>Platyhelminthes</taxon>
        <taxon>Trematoda</taxon>
        <taxon>Digenea</taxon>
        <taxon>Opisthorchiida</taxon>
        <taxon>Opisthorchiata</taxon>
        <taxon>Opisthorchiidae</taxon>
        <taxon>Opisthorchis</taxon>
    </lineage>
</organism>
<dbReference type="AlphaFoldDB" id="A0A074YZ90"/>
<evidence type="ECO:0000313" key="1">
    <source>
        <dbReference type="EMBL" id="KER19993.1"/>
    </source>
</evidence>
<dbReference type="RefSeq" id="XP_009176257.1">
    <property type="nucleotide sequence ID" value="XM_009177993.1"/>
</dbReference>
<keyword evidence="2" id="KW-1185">Reference proteome</keyword>
<dbReference type="KEGG" id="ovi:T265_11360"/>
<dbReference type="EMBL" id="KL597108">
    <property type="protein sequence ID" value="KER19993.1"/>
    <property type="molecule type" value="Genomic_DNA"/>
</dbReference>
<name>A0A074YZ90_OPIVI</name>